<proteinExistence type="inferred from homology"/>
<dbReference type="Proteomes" id="UP000554482">
    <property type="component" value="Unassembled WGS sequence"/>
</dbReference>
<dbReference type="Pfam" id="PF20430">
    <property type="entry name" value="Eplus_motif"/>
    <property type="match status" value="1"/>
</dbReference>
<organism evidence="5 6">
    <name type="scientific">Thalictrum thalictroides</name>
    <name type="common">Rue-anemone</name>
    <name type="synonym">Anemone thalictroides</name>
    <dbReference type="NCBI Taxonomy" id="46969"/>
    <lineage>
        <taxon>Eukaryota</taxon>
        <taxon>Viridiplantae</taxon>
        <taxon>Streptophyta</taxon>
        <taxon>Embryophyta</taxon>
        <taxon>Tracheophyta</taxon>
        <taxon>Spermatophyta</taxon>
        <taxon>Magnoliopsida</taxon>
        <taxon>Ranunculales</taxon>
        <taxon>Ranunculaceae</taxon>
        <taxon>Thalictroideae</taxon>
        <taxon>Thalictrum</taxon>
    </lineage>
</organism>
<sequence>MLCENVFPDASTIALLLRAAASVSGNKLGDAFHCQIVKLGFEFNLFLQTGLLNFYAKVGNLESAKRVFVEMPERDSVVHNVMISALGKQGYASDARKLFDEMPERSSFSWNSMISCYCRLGDIENARSVFDCNPLKDVITWNTMIDGYCKLGQLTLAKKLFDHMGCAKNTVTWNTMITGYVQCREFRTAISTFHEMQAQHVRPDEVTMISLLSASAHLGALDMGNWIHAYIRRRNFKIDVVLGNALIDMFSKCGCIDAALDVFYGLPKKNVFCWNSIIVGLATYGYGREVINTFIDMQTAGVKPDGVTFVGLLSGCSHSGLISEGRQYFSQMFTVYGVEPGLEHYGCMVDLLGKAGFLEEALDLVKAMPMAPNTIVLGSLLHACQVRKDAKLTEQVAEHLLDMDPRDGGNYVFLSNFYASVNRWHDVEKCRKLMVEKGVQKTPGCSSIEVDNVVHEFVAGDSSHPQFSQIKLFLDDIGKKLISLGHQVDMTPVLHDVDEEEKESAVRYHSERLAVAFGLMCTPPGKPIRVVKNLRACSDCHAAIKLISKLFERDIIVRDRSRFHHFRDGSCSCQDYW</sequence>
<evidence type="ECO:0000256" key="3">
    <source>
        <dbReference type="PROSITE-ProRule" id="PRU00708"/>
    </source>
</evidence>
<dbReference type="InterPro" id="IPR046849">
    <property type="entry name" value="E2_motif"/>
</dbReference>
<comment type="caution">
    <text evidence="5">The sequence shown here is derived from an EMBL/GenBank/DDBJ whole genome shotgun (WGS) entry which is preliminary data.</text>
</comment>
<dbReference type="Pfam" id="PF12854">
    <property type="entry name" value="PPR_1"/>
    <property type="match status" value="1"/>
</dbReference>
<dbReference type="FunFam" id="1.25.40.10:FF:000184">
    <property type="entry name" value="Pentatricopeptide repeat-containing protein, chloroplastic"/>
    <property type="match status" value="1"/>
</dbReference>
<dbReference type="EMBL" id="JABWDY010034200">
    <property type="protein sequence ID" value="KAF5182876.1"/>
    <property type="molecule type" value="Genomic_DNA"/>
</dbReference>
<dbReference type="GO" id="GO:0003723">
    <property type="term" value="F:RNA binding"/>
    <property type="evidence" value="ECO:0007669"/>
    <property type="project" value="InterPro"/>
</dbReference>
<dbReference type="InterPro" id="IPR032867">
    <property type="entry name" value="DYW_dom"/>
</dbReference>
<dbReference type="AlphaFoldDB" id="A0A7J6VCP1"/>
<dbReference type="PANTHER" id="PTHR47926">
    <property type="entry name" value="PENTATRICOPEPTIDE REPEAT-CONTAINING PROTEIN"/>
    <property type="match status" value="1"/>
</dbReference>
<dbReference type="InterPro" id="IPR002885">
    <property type="entry name" value="PPR_rpt"/>
</dbReference>
<feature type="repeat" description="PPR" evidence="3">
    <location>
        <begin position="270"/>
        <end position="304"/>
    </location>
</feature>
<dbReference type="Pfam" id="PF13041">
    <property type="entry name" value="PPR_2"/>
    <property type="match status" value="2"/>
</dbReference>
<keyword evidence="6" id="KW-1185">Reference proteome</keyword>
<feature type="repeat" description="PPR" evidence="3">
    <location>
        <begin position="169"/>
        <end position="203"/>
    </location>
</feature>
<dbReference type="Pfam" id="PF20431">
    <property type="entry name" value="E_motif"/>
    <property type="match status" value="1"/>
</dbReference>
<feature type="repeat" description="PPR" evidence="3">
    <location>
        <begin position="137"/>
        <end position="167"/>
    </location>
</feature>
<gene>
    <name evidence="5" type="ORF">FRX31_027542</name>
</gene>
<dbReference type="InterPro" id="IPR046960">
    <property type="entry name" value="PPR_At4g14850-like_plant"/>
</dbReference>
<feature type="repeat" description="PPR" evidence="3">
    <location>
        <begin position="75"/>
        <end position="109"/>
    </location>
</feature>
<dbReference type="Pfam" id="PF14432">
    <property type="entry name" value="DYW_deaminase"/>
    <property type="match status" value="1"/>
</dbReference>
<name>A0A7J6VCP1_THATH</name>
<dbReference type="InterPro" id="IPR011990">
    <property type="entry name" value="TPR-like_helical_dom_sf"/>
</dbReference>
<evidence type="ECO:0000259" key="4">
    <source>
        <dbReference type="Pfam" id="PF14432"/>
    </source>
</evidence>
<dbReference type="GO" id="GO:0009451">
    <property type="term" value="P:RNA modification"/>
    <property type="evidence" value="ECO:0007669"/>
    <property type="project" value="InterPro"/>
</dbReference>
<comment type="similarity">
    <text evidence="1">Belongs to the PPR family. PCMP-H subfamily.</text>
</comment>
<evidence type="ECO:0000256" key="2">
    <source>
        <dbReference type="ARBA" id="ARBA00022737"/>
    </source>
</evidence>
<dbReference type="GO" id="GO:0008270">
    <property type="term" value="F:zinc ion binding"/>
    <property type="evidence" value="ECO:0007669"/>
    <property type="project" value="InterPro"/>
</dbReference>
<evidence type="ECO:0000256" key="1">
    <source>
        <dbReference type="ARBA" id="ARBA00006643"/>
    </source>
</evidence>
<dbReference type="Gene3D" id="1.25.40.10">
    <property type="entry name" value="Tetratricopeptide repeat domain"/>
    <property type="match status" value="3"/>
</dbReference>
<dbReference type="OrthoDB" id="185373at2759"/>
<accession>A0A7J6VCP1</accession>
<dbReference type="Pfam" id="PF01535">
    <property type="entry name" value="PPR"/>
    <property type="match status" value="3"/>
</dbReference>
<evidence type="ECO:0000313" key="6">
    <source>
        <dbReference type="Proteomes" id="UP000554482"/>
    </source>
</evidence>
<dbReference type="FunFam" id="1.25.40.10:FF:000333">
    <property type="entry name" value="Pentatricopeptide repeat-containing protein"/>
    <property type="match status" value="1"/>
</dbReference>
<keyword evidence="2" id="KW-0677">Repeat</keyword>
<protein>
    <submittedName>
        <fullName evidence="5">Pentatricopeptide repeat-containing protein</fullName>
    </submittedName>
</protein>
<dbReference type="PROSITE" id="PS51375">
    <property type="entry name" value="PPR"/>
    <property type="match status" value="4"/>
</dbReference>
<evidence type="ECO:0000313" key="5">
    <source>
        <dbReference type="EMBL" id="KAF5182876.1"/>
    </source>
</evidence>
<dbReference type="PANTHER" id="PTHR47926:SF430">
    <property type="entry name" value="PENTATRICOPEPTIDE REPEAT-CONTAINING PROTEIN"/>
    <property type="match status" value="1"/>
</dbReference>
<feature type="domain" description="DYW" evidence="4">
    <location>
        <begin position="485"/>
        <end position="577"/>
    </location>
</feature>
<dbReference type="InterPro" id="IPR046848">
    <property type="entry name" value="E_motif"/>
</dbReference>
<dbReference type="Pfam" id="PF13812">
    <property type="entry name" value="PPR_3"/>
    <property type="match status" value="1"/>
</dbReference>
<reference evidence="5 6" key="1">
    <citation type="submission" date="2020-06" db="EMBL/GenBank/DDBJ databases">
        <title>Transcriptomic and genomic resources for Thalictrum thalictroides and T. hernandezii: Facilitating candidate gene discovery in an emerging model plant lineage.</title>
        <authorList>
            <person name="Arias T."/>
            <person name="Riano-Pachon D.M."/>
            <person name="Di Stilio V.S."/>
        </authorList>
    </citation>
    <scope>NUCLEOTIDE SEQUENCE [LARGE SCALE GENOMIC DNA]</scope>
    <source>
        <strain evidence="6">cv. WT478/WT964</strain>
        <tissue evidence="5">Leaves</tissue>
    </source>
</reference>
<dbReference type="SUPFAM" id="SSF48452">
    <property type="entry name" value="TPR-like"/>
    <property type="match status" value="1"/>
</dbReference>
<dbReference type="NCBIfam" id="TIGR00756">
    <property type="entry name" value="PPR"/>
    <property type="match status" value="5"/>
</dbReference>